<keyword evidence="1" id="KW-0732">Signal</keyword>
<evidence type="ECO:0000256" key="1">
    <source>
        <dbReference type="SAM" id="SignalP"/>
    </source>
</evidence>
<feature type="chain" id="PRO_5014466087" description="Ecp2 effector protein domain-containing protein" evidence="1">
    <location>
        <begin position="30"/>
        <end position="208"/>
    </location>
</feature>
<dbReference type="Proteomes" id="UP000235786">
    <property type="component" value="Unassembled WGS sequence"/>
</dbReference>
<accession>A0A2J6QZ00</accession>
<gene>
    <name evidence="2" type="ORF">L207DRAFT_610847</name>
</gene>
<evidence type="ECO:0000313" key="3">
    <source>
        <dbReference type="Proteomes" id="UP000235786"/>
    </source>
</evidence>
<organism evidence="2 3">
    <name type="scientific">Hyaloscypha variabilis (strain UAMH 11265 / GT02V1 / F)</name>
    <name type="common">Meliniomyces variabilis</name>
    <dbReference type="NCBI Taxonomy" id="1149755"/>
    <lineage>
        <taxon>Eukaryota</taxon>
        <taxon>Fungi</taxon>
        <taxon>Dikarya</taxon>
        <taxon>Ascomycota</taxon>
        <taxon>Pezizomycotina</taxon>
        <taxon>Leotiomycetes</taxon>
        <taxon>Helotiales</taxon>
        <taxon>Hyaloscyphaceae</taxon>
        <taxon>Hyaloscypha</taxon>
        <taxon>Hyaloscypha variabilis</taxon>
    </lineage>
</organism>
<name>A0A2J6QZ00_HYAVF</name>
<evidence type="ECO:0008006" key="4">
    <source>
        <dbReference type="Google" id="ProtNLM"/>
    </source>
</evidence>
<reference evidence="2 3" key="1">
    <citation type="submission" date="2016-04" db="EMBL/GenBank/DDBJ databases">
        <title>A degradative enzymes factory behind the ericoid mycorrhizal symbiosis.</title>
        <authorList>
            <consortium name="DOE Joint Genome Institute"/>
            <person name="Martino E."/>
            <person name="Morin E."/>
            <person name="Grelet G."/>
            <person name="Kuo A."/>
            <person name="Kohler A."/>
            <person name="Daghino S."/>
            <person name="Barry K."/>
            <person name="Choi C."/>
            <person name="Cichocki N."/>
            <person name="Clum A."/>
            <person name="Copeland A."/>
            <person name="Hainaut M."/>
            <person name="Haridas S."/>
            <person name="Labutti K."/>
            <person name="Lindquist E."/>
            <person name="Lipzen A."/>
            <person name="Khouja H.-R."/>
            <person name="Murat C."/>
            <person name="Ohm R."/>
            <person name="Olson A."/>
            <person name="Spatafora J."/>
            <person name="Veneault-Fourrey C."/>
            <person name="Henrissat B."/>
            <person name="Grigoriev I."/>
            <person name="Martin F."/>
            <person name="Perotto S."/>
        </authorList>
    </citation>
    <scope>NUCLEOTIDE SEQUENCE [LARGE SCALE GENOMIC DNA]</scope>
    <source>
        <strain evidence="2 3">F</strain>
    </source>
</reference>
<protein>
    <recommendedName>
        <fullName evidence="4">Ecp2 effector protein domain-containing protein</fullName>
    </recommendedName>
</protein>
<dbReference type="OrthoDB" id="2157530at2759"/>
<dbReference type="EMBL" id="KZ613962">
    <property type="protein sequence ID" value="PMD31461.1"/>
    <property type="molecule type" value="Genomic_DNA"/>
</dbReference>
<feature type="signal peptide" evidence="1">
    <location>
        <begin position="1"/>
        <end position="29"/>
    </location>
</feature>
<keyword evidence="3" id="KW-1185">Reference proteome</keyword>
<dbReference type="Pfam" id="PF26639">
    <property type="entry name" value="Het-6_barrel"/>
    <property type="match status" value="1"/>
</dbReference>
<dbReference type="AlphaFoldDB" id="A0A2J6QZ00"/>
<sequence length="208" mass="22351">MFPLKSTVIASLALLGMATSLLSPTCSSADSTLPVDCHAHYCHRTSLSKSQSYVLKRKTLLTVQTDDFDINRDCDNQCPSSNYTSLEVFQINNALAGFDGNCGGAPKPLQGWDDGAVSTTQRYVTALQEAAWGKVFFITECGYISLGLLSSFAGDDVVVLCGGKTPYGLLSRDQESASFHLIGEVYVRGLMEGEAFQETVQAKAIALV</sequence>
<evidence type="ECO:0000313" key="2">
    <source>
        <dbReference type="EMBL" id="PMD31461.1"/>
    </source>
</evidence>
<proteinExistence type="predicted"/>